<feature type="DNA-binding region" description="OmpR/PhoB-type" evidence="3">
    <location>
        <begin position="1"/>
        <end position="90"/>
    </location>
</feature>
<dbReference type="InterPro" id="IPR005158">
    <property type="entry name" value="BTAD"/>
</dbReference>
<dbReference type="PANTHER" id="PTHR47691">
    <property type="entry name" value="REGULATOR-RELATED"/>
    <property type="match status" value="1"/>
</dbReference>
<dbReference type="InterPro" id="IPR001867">
    <property type="entry name" value="OmpR/PhoB-type_DNA-bd"/>
</dbReference>
<dbReference type="SMART" id="SM00862">
    <property type="entry name" value="Trans_reg_C"/>
    <property type="match status" value="1"/>
</dbReference>
<dbReference type="InterPro" id="IPR058852">
    <property type="entry name" value="HTH_77"/>
</dbReference>
<dbReference type="InterPro" id="IPR011990">
    <property type="entry name" value="TPR-like_helical_dom_sf"/>
</dbReference>
<dbReference type="PANTHER" id="PTHR47691:SF3">
    <property type="entry name" value="HTH-TYPE TRANSCRIPTIONAL REGULATOR RV0890C-RELATED"/>
    <property type="match status" value="1"/>
</dbReference>
<dbReference type="Pfam" id="PF00486">
    <property type="entry name" value="Trans_reg_C"/>
    <property type="match status" value="1"/>
</dbReference>
<evidence type="ECO:0000256" key="3">
    <source>
        <dbReference type="PROSITE-ProRule" id="PRU01091"/>
    </source>
</evidence>
<evidence type="ECO:0000256" key="1">
    <source>
        <dbReference type="ARBA" id="ARBA00005820"/>
    </source>
</evidence>
<keyword evidence="2 3" id="KW-0238">DNA-binding</keyword>
<dbReference type="SUPFAM" id="SSF48452">
    <property type="entry name" value="TPR-like"/>
    <property type="match status" value="2"/>
</dbReference>
<evidence type="ECO:0000256" key="2">
    <source>
        <dbReference type="ARBA" id="ARBA00023125"/>
    </source>
</evidence>
<dbReference type="EMBL" id="BAABJQ010000004">
    <property type="protein sequence ID" value="GAA5182551.1"/>
    <property type="molecule type" value="Genomic_DNA"/>
</dbReference>
<reference evidence="6" key="1">
    <citation type="journal article" date="2019" name="Int. J. Syst. Evol. Microbiol.">
        <title>The Global Catalogue of Microorganisms (GCM) 10K type strain sequencing project: providing services to taxonomists for standard genome sequencing and annotation.</title>
        <authorList>
            <consortium name="The Broad Institute Genomics Platform"/>
            <consortium name="The Broad Institute Genome Sequencing Center for Infectious Disease"/>
            <person name="Wu L."/>
            <person name="Ma J."/>
        </authorList>
    </citation>
    <scope>NUCLEOTIDE SEQUENCE [LARGE SCALE GENOMIC DNA]</scope>
    <source>
        <strain evidence="6">JCM 18304</strain>
    </source>
</reference>
<dbReference type="Proteomes" id="UP001501570">
    <property type="component" value="Unassembled WGS sequence"/>
</dbReference>
<dbReference type="Pfam" id="PF03704">
    <property type="entry name" value="BTAD"/>
    <property type="match status" value="1"/>
</dbReference>
<protein>
    <submittedName>
        <fullName evidence="5">BTAD domain-containing putative transcriptional regulator</fullName>
    </submittedName>
</protein>
<feature type="domain" description="OmpR/PhoB-type" evidence="4">
    <location>
        <begin position="1"/>
        <end position="90"/>
    </location>
</feature>
<dbReference type="PRINTS" id="PR00364">
    <property type="entry name" value="DISEASERSIST"/>
</dbReference>
<dbReference type="Pfam" id="PF25872">
    <property type="entry name" value="HTH_77"/>
    <property type="match status" value="1"/>
</dbReference>
<gene>
    <name evidence="5" type="ORF">GCM10023322_19800</name>
</gene>
<dbReference type="PROSITE" id="PS51755">
    <property type="entry name" value="OMPR_PHOB"/>
    <property type="match status" value="1"/>
</dbReference>
<name>A0ABP9RNM3_9ACTN</name>
<keyword evidence="6" id="KW-1185">Reference proteome</keyword>
<accession>A0ABP9RNM3</accession>
<dbReference type="RefSeq" id="WP_345628139.1">
    <property type="nucleotide sequence ID" value="NZ_BAABJQ010000004.1"/>
</dbReference>
<comment type="caution">
    <text evidence="5">The sequence shown here is derived from an EMBL/GenBank/DDBJ whole genome shotgun (WGS) entry which is preliminary data.</text>
</comment>
<dbReference type="InterPro" id="IPR027417">
    <property type="entry name" value="P-loop_NTPase"/>
</dbReference>
<dbReference type="Gene3D" id="1.25.40.10">
    <property type="entry name" value="Tetratricopeptide repeat domain"/>
    <property type="match status" value="2"/>
</dbReference>
<organism evidence="5 6">
    <name type="scientific">Rugosimonospora acidiphila</name>
    <dbReference type="NCBI Taxonomy" id="556531"/>
    <lineage>
        <taxon>Bacteria</taxon>
        <taxon>Bacillati</taxon>
        <taxon>Actinomycetota</taxon>
        <taxon>Actinomycetes</taxon>
        <taxon>Micromonosporales</taxon>
        <taxon>Micromonosporaceae</taxon>
        <taxon>Rugosimonospora</taxon>
    </lineage>
</organism>
<evidence type="ECO:0000259" key="4">
    <source>
        <dbReference type="PROSITE" id="PS51755"/>
    </source>
</evidence>
<proteinExistence type="inferred from homology"/>
<dbReference type="SMART" id="SM01043">
    <property type="entry name" value="BTAD"/>
    <property type="match status" value="1"/>
</dbReference>
<dbReference type="SUPFAM" id="SSF46894">
    <property type="entry name" value="C-terminal effector domain of the bipartite response regulators"/>
    <property type="match status" value="1"/>
</dbReference>
<dbReference type="CDD" id="cd15831">
    <property type="entry name" value="BTAD"/>
    <property type="match status" value="1"/>
</dbReference>
<dbReference type="InterPro" id="IPR036388">
    <property type="entry name" value="WH-like_DNA-bd_sf"/>
</dbReference>
<evidence type="ECO:0000313" key="6">
    <source>
        <dbReference type="Proteomes" id="UP001501570"/>
    </source>
</evidence>
<dbReference type="SUPFAM" id="SSF52540">
    <property type="entry name" value="P-loop containing nucleoside triphosphate hydrolases"/>
    <property type="match status" value="1"/>
</dbReference>
<sequence>MQIKTLGPLEVRTDDGVLADVPGARLRGLLIALACEPGQVVPRATLVDWVWGEYPPSDAANALQRLVSRLRKALPEGLIEGQGGGYRLAVDPDAVDAVRFERLLDQARDDQGPRRIRLLREALTLWRGAAMQDVGLQDSEAFDAAVTRLERLRLSATEDRFDAEVGLGHGAELIGELTDLVAAHPVRERLVAALMRALVAAGRDNEALLVYQRTREALADELGVDPSPELSALHVALLQGELGQREESRKTNLRAELTSFVGKDADVTAVRELIAEHRLTTLVGPGGAGKTRLATETARTLVGDLPDGAWLVELAAIGADGDVAQSTLAGLGLRDTLLGETPHADLTDRLIAAIREREALLILDNCEHVIESAAAFAHRVLGECRRLRILATSREPLGITGEALWLVEPLTVPRGDAGSGEIESSPAVRLLRDRAGAVRRDLAVDGHALSTMVRVCRALDGMPLAIELAAARLRTMSLDQLANRLDDRFRLLTSGSRTALPRHKTLRAVVDWSWELLTNAERMVLRRLSVFSGGASLEAAERVCAGDAVEREQVLELLTSLAEKSLLLAAGGSVPRYRMLGTIKEYAGHRLLEAGESDQARLAHLAYFTELTETAEPHLRRAEQLEWLATLEAEHDNIGLAMRGALAAGEALAAMRLAAGSGWYWWLAGYKTEGIELLTAAAEAQGEVPDEVRATVYALVVHFVGGGRGDQYEAAEWIHKAYQFSQRTNSRDPKLAFVAPLERLLQAPDDFMPAFELLLDNEDPWVRALARLHLGKMRIILGQGGRDADAHLETALAEFRALGERYGISLALTELADRIATRGEFAGACEHYEQAIAIVTEVGAIYDVIRMRSRQAQLYWLLGEADSSAAAIAEAQRCAEQVTWQDGLAELALARAELARWAGDAEEARQQLGVATTMLGEEAERASIRAVTHDLLGHLADDLGEARTHHAKACRAAAEAGYAPLTAQVLVGIADLALRRDQYEQAARLLAAGVGVRGLRDRSHPDVARIERAVRRHLGDARFADATREGTQTSWSRLAAVTLAP</sequence>
<dbReference type="InterPro" id="IPR016032">
    <property type="entry name" value="Sig_transdc_resp-reg_C-effctor"/>
</dbReference>
<comment type="similarity">
    <text evidence="1">Belongs to the AfsR/DnrI/RedD regulatory family.</text>
</comment>
<evidence type="ECO:0000313" key="5">
    <source>
        <dbReference type="EMBL" id="GAA5182551.1"/>
    </source>
</evidence>
<dbReference type="Gene3D" id="1.10.10.10">
    <property type="entry name" value="Winged helix-like DNA-binding domain superfamily/Winged helix DNA-binding domain"/>
    <property type="match status" value="1"/>
</dbReference>